<evidence type="ECO:0000256" key="6">
    <source>
        <dbReference type="SAM" id="MobiDB-lite"/>
    </source>
</evidence>
<dbReference type="CDD" id="cd06008">
    <property type="entry name" value="NF-X1-zinc-finger"/>
    <property type="match status" value="1"/>
</dbReference>
<dbReference type="CDD" id="cd00009">
    <property type="entry name" value="AAA"/>
    <property type="match status" value="1"/>
</dbReference>
<dbReference type="PRINTS" id="PR00819">
    <property type="entry name" value="CBXCFQXSUPER"/>
</dbReference>
<evidence type="ECO:0000313" key="9">
    <source>
        <dbReference type="Proteomes" id="UP000824596"/>
    </source>
</evidence>
<proteinExistence type="inferred from homology"/>
<dbReference type="EMBL" id="JAIZPD010000005">
    <property type="protein sequence ID" value="KAH0963677.1"/>
    <property type="molecule type" value="Genomic_DNA"/>
</dbReference>
<dbReference type="CDD" id="cd17936">
    <property type="entry name" value="EEXXEc_NFX1"/>
    <property type="match status" value="1"/>
</dbReference>
<sequence length="1471" mass="163296">MDHRSERFRKLFYDHIAGKRRIKGSQDAKLFLEAADIICKQKSPSTCIENIVCSPKGVEAVGIAVRSGLSTDSVKAALGLFIKHLLSQRVRAIGDGQFLRQLLIAILSPPTFWTALLDAHRSDAIQDQDLETFAQLCLEIVTTQHSALEMPGGDVQQLMKGKTLTEASSYEVRVLAYRIQRVLQLSSAAGPVGLGDSPGGRHDNGFADFRQIEIYPTTDEIRSAEEPFLQRLDDVFSGPKESRVRNHRDWLYRLLREDMLAELREDLLAALGQKKTSRAVKTFKDLSLAEASPTGFLSTVPMTLTISCGDGVTFPRQASTGEDKKKFLYDNRAFMQHRSDVDLLCKSPPVLVVQFTDAAGLRNTLEALLGAKRQELNFVVVNTPTFAYEPILQRLKGVVDVPIVDSLLDLADAALAKYQPPTRLETVLTSLEAALLKGTEVDLSSLMAMTKPVRVRGAQLESLINGLRSSIGQIQGPPGTGKSFIGALIVLLILKLTDHRVLVLSYTNHALDQFLADLMDIGIEEGDMVRLGSKSSTQTQSLALADCTRQQAFRLAHAVWTALTKLRQEASELKEQLATMKNKLKNPITNREILTMLEFSEKESSFQMAFKVPEADNGFHIDRKLDSPSGLKNCIAPEACFAWDIPHEARRQLHDKWSNQVRQDLIGDYMELAETNNQLQRQIDNLFDESKRNVLRSKRVIGCTTTGAAMNQSIISAAEPDVVLVEEAGEILEAHVIVALSPSVKQLCLIGDHKQLRPKVNNFKLTVEKGDGYDLNVSLFERLIRQGHSYSALRQQHRSHPDISHFTRLLAYENLEDSSRTLNRPKVRGLQKRVIFVHHENSEDQLPNVQDQREPALKTSKSNLFEADMVLKMVKYLGQQGYGPQQLVVLVPYLGQLSLLKRKLSESHDPYLNDLDCAELVRAGLMAPAAAGVSKTPLRLSTIDADNYQGEESDIVIVSLTRSNPGGDIGFMCSRERLVVLMSRARDGIVLFGNMHTLMKSKRGGELWREYFEALKDKECLFDGVPVHCERHPQRSLLLKTPKDFDQHCPEGDCAAPCGAMLPCGKHACARRCHRIQDHSKIACPNLVEGTCDRGHKTSVPCGKSSEGCEICADEDEDVRRRAKRDLDLERKRQTSQDEYRRKRKRIEDEIDLHQRTIKYEAEKEEQGKTLSQKQAVLQRLKATRERISAAKEKCCSSREASAIKNAAVDKNEDDELASSANQEWGSMKSHEGALNPALDDLMGLIGLDAVKDEFLSVKSRIDTKIRQGVSLTEERFSCALLGNPGTGKTTVARLWGKFLTSVGAIPGEVFKETTGAKLANDGVSATEAMLEEIKDGGGGVLFIDEAYQLSSGNSPGGRAIMDYLLAEVENLRGKVVFVLAGYRKQMESFFAHNPGLPGRFPVEMAFEDYDDAQLLKILQRKINRIWSGKMAAEGGVDGLFPRIAARRVGRGRGTEGFGNARAIEGALAKI</sequence>
<dbReference type="InterPro" id="IPR045055">
    <property type="entry name" value="DNA2/NAM7-like"/>
</dbReference>
<dbReference type="PANTHER" id="PTHR10887">
    <property type="entry name" value="DNA2/NAM7 HELICASE FAMILY"/>
    <property type="match status" value="1"/>
</dbReference>
<feature type="region of interest" description="Disordered" evidence="6">
    <location>
        <begin position="1207"/>
        <end position="1232"/>
    </location>
</feature>
<gene>
    <name evidence="8" type="ORF">HRG_06187</name>
</gene>
<dbReference type="GO" id="GO:0005524">
    <property type="term" value="F:ATP binding"/>
    <property type="evidence" value="ECO:0007669"/>
    <property type="project" value="UniProtKB-KW"/>
</dbReference>
<evidence type="ECO:0000256" key="1">
    <source>
        <dbReference type="ARBA" id="ARBA00010378"/>
    </source>
</evidence>
<dbReference type="SMART" id="SM00382">
    <property type="entry name" value="AAA"/>
    <property type="match status" value="2"/>
</dbReference>
<organism evidence="8 9">
    <name type="scientific">Hirsutella rhossiliensis</name>
    <dbReference type="NCBI Taxonomy" id="111463"/>
    <lineage>
        <taxon>Eukaryota</taxon>
        <taxon>Fungi</taxon>
        <taxon>Dikarya</taxon>
        <taxon>Ascomycota</taxon>
        <taxon>Pezizomycotina</taxon>
        <taxon>Sordariomycetes</taxon>
        <taxon>Hypocreomycetidae</taxon>
        <taxon>Hypocreales</taxon>
        <taxon>Ophiocordycipitaceae</taxon>
        <taxon>Hirsutella</taxon>
    </lineage>
</organism>
<dbReference type="PANTHER" id="PTHR10887:SF341">
    <property type="entry name" value="NFX1-TYPE ZINC FINGER-CONTAINING PROTEIN 1"/>
    <property type="match status" value="1"/>
</dbReference>
<keyword evidence="2" id="KW-0547">Nucleotide-binding</keyword>
<dbReference type="GO" id="GO:0031048">
    <property type="term" value="P:regulatory ncRNA-mediated heterochromatin formation"/>
    <property type="evidence" value="ECO:0007669"/>
    <property type="project" value="TreeGrafter"/>
</dbReference>
<feature type="domain" description="AAA+ ATPase" evidence="7">
    <location>
        <begin position="468"/>
        <end position="877"/>
    </location>
</feature>
<name>A0A9P8MYJ7_9HYPO</name>
<dbReference type="InterPro" id="IPR041677">
    <property type="entry name" value="DNA2/NAM7_AAA_11"/>
</dbReference>
<dbReference type="GeneID" id="68355316"/>
<feature type="domain" description="AAA+ ATPase" evidence="7">
    <location>
        <begin position="1275"/>
        <end position="1411"/>
    </location>
</feature>
<keyword evidence="3" id="KW-0347">Helicase</keyword>
<evidence type="ECO:0000256" key="2">
    <source>
        <dbReference type="ARBA" id="ARBA00022741"/>
    </source>
</evidence>
<dbReference type="Pfam" id="PF13086">
    <property type="entry name" value="AAA_11"/>
    <property type="match status" value="1"/>
</dbReference>
<dbReference type="Proteomes" id="UP000824596">
    <property type="component" value="Unassembled WGS sequence"/>
</dbReference>
<dbReference type="InterPro" id="IPR027417">
    <property type="entry name" value="P-loop_NTPase"/>
</dbReference>
<dbReference type="InterPro" id="IPR000641">
    <property type="entry name" value="CbxX/CfxQ"/>
</dbReference>
<feature type="coiled-coil region" evidence="5">
    <location>
        <begin position="662"/>
        <end position="689"/>
    </location>
</feature>
<accession>A0A9P8MYJ7</accession>
<dbReference type="InterPro" id="IPR047187">
    <property type="entry name" value="SF1_C_Upf1"/>
</dbReference>
<keyword evidence="3" id="KW-0378">Hydrolase</keyword>
<dbReference type="SUPFAM" id="SSF52540">
    <property type="entry name" value="P-loop containing nucleoside triphosphate hydrolases"/>
    <property type="match status" value="2"/>
</dbReference>
<comment type="caution">
    <text evidence="8">The sequence shown here is derived from an EMBL/GenBank/DDBJ whole genome shotgun (WGS) entry which is preliminary data.</text>
</comment>
<dbReference type="GO" id="GO:0031380">
    <property type="term" value="C:nuclear RNA-directed RNA polymerase complex"/>
    <property type="evidence" value="ECO:0007669"/>
    <property type="project" value="TreeGrafter"/>
</dbReference>
<evidence type="ECO:0000256" key="3">
    <source>
        <dbReference type="ARBA" id="ARBA00022806"/>
    </source>
</evidence>
<dbReference type="InterPro" id="IPR041679">
    <property type="entry name" value="DNA2/NAM7-like_C"/>
</dbReference>
<comment type="similarity">
    <text evidence="1">Belongs to the CbxX/CfxQ family.</text>
</comment>
<evidence type="ECO:0000313" key="8">
    <source>
        <dbReference type="EMBL" id="KAH0963677.1"/>
    </source>
</evidence>
<dbReference type="Pfam" id="PF13087">
    <property type="entry name" value="AAA_12"/>
    <property type="match status" value="1"/>
</dbReference>
<dbReference type="FunFam" id="3.40.50.300:FF:001660">
    <property type="entry name" value="NF-X1 finger and helicase protein, putative"/>
    <property type="match status" value="1"/>
</dbReference>
<keyword evidence="5" id="KW-0175">Coiled coil</keyword>
<dbReference type="InterPro" id="IPR003593">
    <property type="entry name" value="AAA+_ATPase"/>
</dbReference>
<keyword evidence="9" id="KW-1185">Reference proteome</keyword>
<dbReference type="GO" id="GO:0016887">
    <property type="term" value="F:ATP hydrolysis activity"/>
    <property type="evidence" value="ECO:0007669"/>
    <property type="project" value="InterPro"/>
</dbReference>
<dbReference type="Pfam" id="PF00004">
    <property type="entry name" value="AAA"/>
    <property type="match status" value="1"/>
</dbReference>
<dbReference type="RefSeq" id="XP_044721190.1">
    <property type="nucleotide sequence ID" value="XM_044864658.1"/>
</dbReference>
<keyword evidence="4" id="KW-0067">ATP-binding</keyword>
<protein>
    <submittedName>
        <fullName evidence="8">AAA domain-containing protein</fullName>
    </submittedName>
</protein>
<dbReference type="GO" id="GO:0004386">
    <property type="term" value="F:helicase activity"/>
    <property type="evidence" value="ECO:0007669"/>
    <property type="project" value="InterPro"/>
</dbReference>
<reference evidence="8" key="1">
    <citation type="submission" date="2021-09" db="EMBL/GenBank/DDBJ databases">
        <title>A high-quality genome of the endoparasitic fungus Hirsutella rhossiliensis with a comparison of Hirsutella genomes reveals transposable elements contributing to genome size variation.</title>
        <authorList>
            <person name="Lin R."/>
            <person name="Jiao Y."/>
            <person name="Sun X."/>
            <person name="Ling J."/>
            <person name="Xie B."/>
            <person name="Cheng X."/>
        </authorList>
    </citation>
    <scope>NUCLEOTIDE SEQUENCE</scope>
    <source>
        <strain evidence="8">HR02</strain>
    </source>
</reference>
<dbReference type="InterPro" id="IPR003959">
    <property type="entry name" value="ATPase_AAA_core"/>
</dbReference>
<evidence type="ECO:0000256" key="4">
    <source>
        <dbReference type="ARBA" id="ARBA00022840"/>
    </source>
</evidence>
<feature type="coiled-coil region" evidence="5">
    <location>
        <begin position="1137"/>
        <end position="1194"/>
    </location>
</feature>
<dbReference type="OrthoDB" id="4917429at2759"/>
<dbReference type="CDD" id="cd18808">
    <property type="entry name" value="SF1_C_Upf1"/>
    <property type="match status" value="1"/>
</dbReference>
<evidence type="ECO:0000259" key="7">
    <source>
        <dbReference type="SMART" id="SM00382"/>
    </source>
</evidence>
<dbReference type="Gene3D" id="3.40.50.300">
    <property type="entry name" value="P-loop containing nucleotide triphosphate hydrolases"/>
    <property type="match status" value="3"/>
</dbReference>
<dbReference type="FunFam" id="3.40.50.300:FF:000216">
    <property type="entry name" value="Type VII secretion ATPase EccA"/>
    <property type="match status" value="1"/>
</dbReference>
<evidence type="ECO:0000256" key="5">
    <source>
        <dbReference type="SAM" id="Coils"/>
    </source>
</evidence>